<dbReference type="SUPFAM" id="SSF51905">
    <property type="entry name" value="FAD/NAD(P)-binding domain"/>
    <property type="match status" value="1"/>
</dbReference>
<feature type="chain" id="PRO_5040492871" description="Glucose dehydrogenase" evidence="1">
    <location>
        <begin position="22"/>
        <end position="73"/>
    </location>
</feature>
<organism evidence="2 3">
    <name type="scientific">Aphis gossypii</name>
    <name type="common">Cotton aphid</name>
    <dbReference type="NCBI Taxonomy" id="80765"/>
    <lineage>
        <taxon>Eukaryota</taxon>
        <taxon>Metazoa</taxon>
        <taxon>Ecdysozoa</taxon>
        <taxon>Arthropoda</taxon>
        <taxon>Hexapoda</taxon>
        <taxon>Insecta</taxon>
        <taxon>Pterygota</taxon>
        <taxon>Neoptera</taxon>
        <taxon>Paraneoptera</taxon>
        <taxon>Hemiptera</taxon>
        <taxon>Sternorrhyncha</taxon>
        <taxon>Aphidomorpha</taxon>
        <taxon>Aphidoidea</taxon>
        <taxon>Aphididae</taxon>
        <taxon>Aphidini</taxon>
        <taxon>Aphis</taxon>
        <taxon>Aphis</taxon>
    </lineage>
</organism>
<protein>
    <recommendedName>
        <fullName evidence="4">Glucose dehydrogenase</fullName>
    </recommendedName>
</protein>
<reference evidence="2" key="1">
    <citation type="submission" date="2022-02" db="EMBL/GenBank/DDBJ databases">
        <authorList>
            <person name="King R."/>
        </authorList>
    </citation>
    <scope>NUCLEOTIDE SEQUENCE</scope>
</reference>
<proteinExistence type="predicted"/>
<dbReference type="InterPro" id="IPR036188">
    <property type="entry name" value="FAD/NAD-bd_sf"/>
</dbReference>
<evidence type="ECO:0000313" key="2">
    <source>
        <dbReference type="EMBL" id="CAH1738115.1"/>
    </source>
</evidence>
<feature type="signal peptide" evidence="1">
    <location>
        <begin position="1"/>
        <end position="21"/>
    </location>
</feature>
<evidence type="ECO:0000313" key="3">
    <source>
        <dbReference type="Proteomes" id="UP001154329"/>
    </source>
</evidence>
<name>A0A9P0NR28_APHGO</name>
<keyword evidence="3" id="KW-1185">Reference proteome</keyword>
<dbReference type="Proteomes" id="UP001154329">
    <property type="component" value="Chromosome 4"/>
</dbReference>
<accession>A0A9P0NR28</accession>
<gene>
    <name evidence="2" type="ORF">APHIGO_LOCUS11521</name>
</gene>
<dbReference type="Gene3D" id="3.50.50.60">
    <property type="entry name" value="FAD/NAD(P)-binding domain"/>
    <property type="match status" value="1"/>
</dbReference>
<sequence length="73" mass="8287">MKSKFYLFFCLVKCLLHKSESTVFEPTHRYHTIKLETTAEQDDFITIVIKYDFIVVGAGSAGSVVANRLSEVI</sequence>
<keyword evidence="1" id="KW-0732">Signal</keyword>
<evidence type="ECO:0008006" key="4">
    <source>
        <dbReference type="Google" id="ProtNLM"/>
    </source>
</evidence>
<dbReference type="AlphaFoldDB" id="A0A9P0NR28"/>
<dbReference type="EMBL" id="OU899037">
    <property type="protein sequence ID" value="CAH1738115.1"/>
    <property type="molecule type" value="Genomic_DNA"/>
</dbReference>
<reference evidence="2" key="2">
    <citation type="submission" date="2022-10" db="EMBL/GenBank/DDBJ databases">
        <authorList>
            <consortium name="ENA_rothamsted_submissions"/>
            <consortium name="culmorum"/>
            <person name="King R."/>
        </authorList>
    </citation>
    <scope>NUCLEOTIDE SEQUENCE</scope>
</reference>
<evidence type="ECO:0000256" key="1">
    <source>
        <dbReference type="SAM" id="SignalP"/>
    </source>
</evidence>